<sequence length="369" mass="40866">MADFYFDASVVNRRQSISRTIARPAKASVAEPLATHKSLPKSPVEWKKALAEIKREYINRKYRACHTRCVELVENTKNQHVENAHMLYVRFYAASAIEMQVRSLQQNSSYRTKLLLEAREHYRAASDLAAAEDASKRRPSSRSFSPVPSLHSSSPSDSRSITPPTSRGPSPSPSLDSCLKSSISAPKPKKRVAFIGVPTYEPIIRPDSPTLGFDDWLSPPASPEPVIASAPEPAPLDRMDRGLSSLPLPSPTLSIASTDSMSSSPSPLSSPTSDDGVPDVDYFLSQRSVHQYCTILASLQRQISSHLSWLDQDIAAAMAPQPPTIMTDELRALELRTRIERLRANGWKRARFDVSRYEALRESALGDIN</sequence>
<evidence type="ECO:0000313" key="3">
    <source>
        <dbReference type="Proteomes" id="UP000053831"/>
    </source>
</evidence>
<evidence type="ECO:0000256" key="1">
    <source>
        <dbReference type="SAM" id="MobiDB-lite"/>
    </source>
</evidence>
<dbReference type="AlphaFoldDB" id="A0A0N0RT93"/>
<dbReference type="Proteomes" id="UP000053831">
    <property type="component" value="Unassembled WGS sequence"/>
</dbReference>
<feature type="region of interest" description="Disordered" evidence="1">
    <location>
        <begin position="214"/>
        <end position="276"/>
    </location>
</feature>
<dbReference type="EMBL" id="LGSR01000020">
    <property type="protein sequence ID" value="KOS18729.1"/>
    <property type="molecule type" value="Genomic_DNA"/>
</dbReference>
<feature type="compositionally biased region" description="Low complexity" evidence="1">
    <location>
        <begin position="243"/>
        <end position="275"/>
    </location>
</feature>
<accession>A0A0N0RT93</accession>
<name>A0A0N0RT93_ESCWE</name>
<reference evidence="2 3" key="1">
    <citation type="submission" date="2015-07" db="EMBL/GenBank/DDBJ databases">
        <title>The genome of the fungus Escovopsis weberi, a specialized disease agent of ant agriculture.</title>
        <authorList>
            <person name="de Man T.J."/>
            <person name="Stajich J.E."/>
            <person name="Kubicek C.P."/>
            <person name="Chenthamara K."/>
            <person name="Atanasova L."/>
            <person name="Druzhinina I.S."/>
            <person name="Birnbaum S."/>
            <person name="Barribeau S.M."/>
            <person name="Teiling C."/>
            <person name="Suen G."/>
            <person name="Currie C."/>
            <person name="Gerardo N.M."/>
        </authorList>
    </citation>
    <scope>NUCLEOTIDE SEQUENCE [LARGE SCALE GENOMIC DNA]</scope>
</reference>
<evidence type="ECO:0000313" key="2">
    <source>
        <dbReference type="EMBL" id="KOS18729.1"/>
    </source>
</evidence>
<comment type="caution">
    <text evidence="2">The sequence shown here is derived from an EMBL/GenBank/DDBJ whole genome shotgun (WGS) entry which is preliminary data.</text>
</comment>
<gene>
    <name evidence="2" type="ORF">ESCO_000754</name>
</gene>
<organism evidence="2 3">
    <name type="scientific">Escovopsis weberi</name>
    <dbReference type="NCBI Taxonomy" id="150374"/>
    <lineage>
        <taxon>Eukaryota</taxon>
        <taxon>Fungi</taxon>
        <taxon>Dikarya</taxon>
        <taxon>Ascomycota</taxon>
        <taxon>Pezizomycotina</taxon>
        <taxon>Sordariomycetes</taxon>
        <taxon>Hypocreomycetidae</taxon>
        <taxon>Hypocreales</taxon>
        <taxon>Hypocreaceae</taxon>
        <taxon>Escovopsis</taxon>
    </lineage>
</organism>
<protein>
    <submittedName>
        <fullName evidence="2">Uncharacterized protein</fullName>
    </submittedName>
</protein>
<feature type="region of interest" description="Disordered" evidence="1">
    <location>
        <begin position="128"/>
        <end position="183"/>
    </location>
</feature>
<feature type="compositionally biased region" description="Low complexity" evidence="1">
    <location>
        <begin position="141"/>
        <end position="169"/>
    </location>
</feature>
<dbReference type="OrthoDB" id="3641178at2759"/>
<proteinExistence type="predicted"/>
<keyword evidence="3" id="KW-1185">Reference proteome</keyword>